<reference evidence="1" key="1">
    <citation type="submission" date="2020-01" db="EMBL/GenBank/DDBJ databases">
        <authorList>
            <person name="Rat A."/>
        </authorList>
    </citation>
    <scope>NUCLEOTIDE SEQUENCE</scope>
    <source>
        <strain evidence="1">LMG 31231</strain>
    </source>
</reference>
<comment type="caution">
    <text evidence="1">The sequence shown here is derived from an EMBL/GenBank/DDBJ whole genome shotgun (WGS) entry which is preliminary data.</text>
</comment>
<name>A0A9X9WX59_9PROT</name>
<dbReference type="AlphaFoldDB" id="A0A9X9WX59"/>
<evidence type="ECO:0000313" key="1">
    <source>
        <dbReference type="EMBL" id="MBR0671738.1"/>
    </source>
</evidence>
<proteinExistence type="predicted"/>
<protein>
    <submittedName>
        <fullName evidence="1">Uncharacterized protein</fullName>
    </submittedName>
</protein>
<gene>
    <name evidence="1" type="ORF">GXW76_11195</name>
</gene>
<sequence>MSGSRGKARRFVVDLGDVRISEAAAKEMGDGIQRVVLDVLSRYREDSGRTYGIRFPREWIGLILREHLESLKQLEEIEKQVGEIAGPR</sequence>
<dbReference type="RefSeq" id="WP_211862114.1">
    <property type="nucleotide sequence ID" value="NZ_JAAEDM010000025.1"/>
</dbReference>
<accession>A0A9X9WX59</accession>
<reference evidence="1" key="2">
    <citation type="journal article" date="2021" name="Syst. Appl. Microbiol.">
        <title>Roseomonas hellenica sp. nov., isolated from roots of wild-growing Alkanna tinctoria.</title>
        <authorList>
            <person name="Rat A."/>
            <person name="Naranjo H.D."/>
            <person name="Lebbe L."/>
            <person name="Cnockaert M."/>
            <person name="Krigas N."/>
            <person name="Grigoriadou K."/>
            <person name="Maloupa E."/>
            <person name="Willems A."/>
        </authorList>
    </citation>
    <scope>NUCLEOTIDE SEQUENCE</scope>
    <source>
        <strain evidence="1">LMG 31231</strain>
    </source>
</reference>
<dbReference type="EMBL" id="JAAEDM010000025">
    <property type="protein sequence ID" value="MBR0671738.1"/>
    <property type="molecule type" value="Genomic_DNA"/>
</dbReference>
<evidence type="ECO:0000313" key="2">
    <source>
        <dbReference type="Proteomes" id="UP001138751"/>
    </source>
</evidence>
<organism evidence="1 2">
    <name type="scientific">Neoroseomonas soli</name>
    <dbReference type="NCBI Taxonomy" id="1081025"/>
    <lineage>
        <taxon>Bacteria</taxon>
        <taxon>Pseudomonadati</taxon>
        <taxon>Pseudomonadota</taxon>
        <taxon>Alphaproteobacteria</taxon>
        <taxon>Acetobacterales</taxon>
        <taxon>Acetobacteraceae</taxon>
        <taxon>Neoroseomonas</taxon>
    </lineage>
</organism>
<keyword evidence="2" id="KW-1185">Reference proteome</keyword>
<dbReference type="Proteomes" id="UP001138751">
    <property type="component" value="Unassembled WGS sequence"/>
</dbReference>